<dbReference type="Proteomes" id="UP001595824">
    <property type="component" value="Unassembled WGS sequence"/>
</dbReference>
<accession>A0ABV8T7S4</accession>
<sequence length="43" mass="4775">MHHRTDRVAPTAPVALPVPAVFTLRRHIDLARVTSASCRRARA</sequence>
<organism evidence="1 2">
    <name type="scientific">Streptomyces andamanensis</name>
    <dbReference type="NCBI Taxonomy" id="1565035"/>
    <lineage>
        <taxon>Bacteria</taxon>
        <taxon>Bacillati</taxon>
        <taxon>Actinomycetota</taxon>
        <taxon>Actinomycetes</taxon>
        <taxon>Kitasatosporales</taxon>
        <taxon>Streptomycetaceae</taxon>
        <taxon>Streptomyces</taxon>
    </lineage>
</organism>
<dbReference type="EMBL" id="JBHSDP010000002">
    <property type="protein sequence ID" value="MFC4326360.1"/>
    <property type="molecule type" value="Genomic_DNA"/>
</dbReference>
<gene>
    <name evidence="1" type="ORF">ACFPC0_00660</name>
</gene>
<comment type="caution">
    <text evidence="1">The sequence shown here is derived from an EMBL/GenBank/DDBJ whole genome shotgun (WGS) entry which is preliminary data.</text>
</comment>
<evidence type="ECO:0000313" key="1">
    <source>
        <dbReference type="EMBL" id="MFC4326360.1"/>
    </source>
</evidence>
<dbReference type="RefSeq" id="WP_381736433.1">
    <property type="nucleotide sequence ID" value="NZ_JBHSDP010000002.1"/>
</dbReference>
<keyword evidence="2" id="KW-1185">Reference proteome</keyword>
<reference evidence="2" key="1">
    <citation type="journal article" date="2019" name="Int. J. Syst. Evol. Microbiol.">
        <title>The Global Catalogue of Microorganisms (GCM) 10K type strain sequencing project: providing services to taxonomists for standard genome sequencing and annotation.</title>
        <authorList>
            <consortium name="The Broad Institute Genomics Platform"/>
            <consortium name="The Broad Institute Genome Sequencing Center for Infectious Disease"/>
            <person name="Wu L."/>
            <person name="Ma J."/>
        </authorList>
    </citation>
    <scope>NUCLEOTIDE SEQUENCE [LARGE SCALE GENOMIC DNA]</scope>
    <source>
        <strain evidence="2">PCU 347</strain>
    </source>
</reference>
<proteinExistence type="predicted"/>
<evidence type="ECO:0000313" key="2">
    <source>
        <dbReference type="Proteomes" id="UP001595824"/>
    </source>
</evidence>
<protein>
    <submittedName>
        <fullName evidence="1">Uncharacterized protein</fullName>
    </submittedName>
</protein>
<name>A0ABV8T7S4_9ACTN</name>